<evidence type="ECO:0000256" key="1">
    <source>
        <dbReference type="SAM" id="MobiDB-lite"/>
    </source>
</evidence>
<dbReference type="InterPro" id="IPR036439">
    <property type="entry name" value="Dockerin_dom_sf"/>
</dbReference>
<reference evidence="2 3" key="1">
    <citation type="journal article" date="2013" name="PLoS ONE">
        <title>Assembly-driven community genomics of a hypersaline microbial ecosystem.</title>
        <authorList>
            <person name="Podell S."/>
            <person name="Ugalde J.A."/>
            <person name="Narasingarao P."/>
            <person name="Banfield J.F."/>
            <person name="Heidelberg K.B."/>
            <person name="Allen E.E."/>
        </authorList>
    </citation>
    <scope>NUCLEOTIDE SEQUENCE [LARGE SCALE GENOMIC DNA]</scope>
    <source>
        <strain evidence="3">J07HQW1</strain>
    </source>
</reference>
<protein>
    <recommendedName>
        <fullName evidence="4">Dockerin domain-containing protein</fullName>
    </recommendedName>
</protein>
<evidence type="ECO:0008006" key="4">
    <source>
        <dbReference type="Google" id="ProtNLM"/>
    </source>
</evidence>
<dbReference type="GO" id="GO:0000272">
    <property type="term" value="P:polysaccharide catabolic process"/>
    <property type="evidence" value="ECO:0007669"/>
    <property type="project" value="InterPro"/>
</dbReference>
<evidence type="ECO:0000313" key="2">
    <source>
        <dbReference type="EMBL" id="ERG90081.1"/>
    </source>
</evidence>
<evidence type="ECO:0000313" key="3">
    <source>
        <dbReference type="Proteomes" id="UP000030649"/>
    </source>
</evidence>
<feature type="region of interest" description="Disordered" evidence="1">
    <location>
        <begin position="1"/>
        <end position="44"/>
    </location>
</feature>
<dbReference type="Proteomes" id="UP000030649">
    <property type="component" value="Unassembled WGS sequence"/>
</dbReference>
<dbReference type="EMBL" id="KE356560">
    <property type="protein sequence ID" value="ERG90081.1"/>
    <property type="molecule type" value="Genomic_DNA"/>
</dbReference>
<gene>
    <name evidence="2" type="ORF">J07HQW1_00094</name>
</gene>
<organism evidence="2 3">
    <name type="scientific">Haloquadratum walsbyi J07HQW1</name>
    <dbReference type="NCBI Taxonomy" id="1238424"/>
    <lineage>
        <taxon>Archaea</taxon>
        <taxon>Methanobacteriati</taxon>
        <taxon>Methanobacteriota</taxon>
        <taxon>Stenosarchaea group</taxon>
        <taxon>Halobacteria</taxon>
        <taxon>Halobacteriales</taxon>
        <taxon>Haloferacaceae</taxon>
        <taxon>Haloquadratum</taxon>
    </lineage>
</organism>
<dbReference type="AlphaFoldDB" id="U1PDA9"/>
<accession>U1PDA9</accession>
<dbReference type="STRING" id="1238424.J07HQW1_00094"/>
<sequence length="99" mass="10021">MTATTTGLSPFAVAEATPTPPAGPFGDPLAGVDAEAPPADLDDGKVEDINGDGQANFDNAIALAFAQPGALTDEQRDAVDINDDGESGFDDAIELAFEV</sequence>
<proteinExistence type="predicted"/>
<dbReference type="SUPFAM" id="SSF63446">
    <property type="entry name" value="Type I dockerin domain"/>
    <property type="match status" value="1"/>
</dbReference>
<dbReference type="HOGENOM" id="CLU_2313729_0_0_2"/>
<name>U1PDA9_9EURY</name>